<comment type="caution">
    <text evidence="11">The sequence shown here is derived from an EMBL/GenBank/DDBJ whole genome shotgun (WGS) entry which is preliminary data.</text>
</comment>
<keyword evidence="7" id="KW-0142">cGMP-binding</keyword>
<dbReference type="Pfam" id="PF00069">
    <property type="entry name" value="Pkinase"/>
    <property type="match status" value="1"/>
</dbReference>
<dbReference type="InterPro" id="IPR014710">
    <property type="entry name" value="RmlC-like_jellyroll"/>
</dbReference>
<reference evidence="11 12" key="1">
    <citation type="submission" date="2024-03" db="EMBL/GenBank/DDBJ databases">
        <title>Aureococcus anophagefferens CCMP1851 and Kratosvirus quantuckense: Draft genome of a second virus-susceptible host strain in the model system.</title>
        <authorList>
            <person name="Chase E."/>
            <person name="Truchon A.R."/>
            <person name="Schepens W."/>
            <person name="Wilhelm S.W."/>
        </authorList>
    </citation>
    <scope>NUCLEOTIDE SEQUENCE [LARGE SCALE GENOMIC DNA]</scope>
    <source>
        <strain evidence="11 12">CCMP1851</strain>
    </source>
</reference>
<feature type="domain" description="Protein kinase" evidence="9">
    <location>
        <begin position="34"/>
        <end position="324"/>
    </location>
</feature>
<dbReference type="Gene3D" id="2.60.120.10">
    <property type="entry name" value="Jelly Rolls"/>
    <property type="match status" value="2"/>
</dbReference>
<evidence type="ECO:0000313" key="11">
    <source>
        <dbReference type="EMBL" id="KAK7232236.1"/>
    </source>
</evidence>
<evidence type="ECO:0000256" key="2">
    <source>
        <dbReference type="ARBA" id="ARBA00022535"/>
    </source>
</evidence>
<dbReference type="InterPro" id="IPR017441">
    <property type="entry name" value="Protein_kinase_ATP_BS"/>
</dbReference>
<feature type="domain" description="Cyclic nucleotide-binding" evidence="10">
    <location>
        <begin position="450"/>
        <end position="504"/>
    </location>
</feature>
<dbReference type="PROSITE" id="PS50011">
    <property type="entry name" value="PROTEIN_KINASE_DOM"/>
    <property type="match status" value="1"/>
</dbReference>
<dbReference type="InterPro" id="IPR030616">
    <property type="entry name" value="Aur-like"/>
</dbReference>
<dbReference type="EMBL" id="JBBJCI010000370">
    <property type="protein sequence ID" value="KAK7232236.1"/>
    <property type="molecule type" value="Genomic_DNA"/>
</dbReference>
<evidence type="ECO:0000256" key="4">
    <source>
        <dbReference type="ARBA" id="ARBA00022741"/>
    </source>
</evidence>
<keyword evidence="6 8" id="KW-0067">ATP-binding</keyword>
<dbReference type="PROSITE" id="PS50042">
    <property type="entry name" value="CNMP_BINDING_3"/>
    <property type="match status" value="2"/>
</dbReference>
<evidence type="ECO:0000256" key="8">
    <source>
        <dbReference type="PROSITE-ProRule" id="PRU10141"/>
    </source>
</evidence>
<evidence type="ECO:0000313" key="12">
    <source>
        <dbReference type="Proteomes" id="UP001363151"/>
    </source>
</evidence>
<feature type="domain" description="Cyclic nucleotide-binding" evidence="10">
    <location>
        <begin position="560"/>
        <end position="632"/>
    </location>
</feature>
<evidence type="ECO:0000256" key="6">
    <source>
        <dbReference type="ARBA" id="ARBA00022840"/>
    </source>
</evidence>
<dbReference type="Gene3D" id="1.10.510.10">
    <property type="entry name" value="Transferase(Phosphotransferase) domain 1"/>
    <property type="match status" value="1"/>
</dbReference>
<organism evidence="11 12">
    <name type="scientific">Aureococcus anophagefferens</name>
    <name type="common">Harmful bloom alga</name>
    <dbReference type="NCBI Taxonomy" id="44056"/>
    <lineage>
        <taxon>Eukaryota</taxon>
        <taxon>Sar</taxon>
        <taxon>Stramenopiles</taxon>
        <taxon>Ochrophyta</taxon>
        <taxon>Pelagophyceae</taxon>
        <taxon>Pelagomonadales</taxon>
        <taxon>Pelagomonadaceae</taxon>
        <taxon>Aureococcus</taxon>
    </lineage>
</organism>
<keyword evidence="2" id="KW-0140">cGMP</keyword>
<protein>
    <submittedName>
        <fullName evidence="11">Protein kinase</fullName>
    </submittedName>
</protein>
<keyword evidence="4 8" id="KW-0547">Nucleotide-binding</keyword>
<evidence type="ECO:0000259" key="9">
    <source>
        <dbReference type="PROSITE" id="PS50011"/>
    </source>
</evidence>
<evidence type="ECO:0000256" key="3">
    <source>
        <dbReference type="ARBA" id="ARBA00022679"/>
    </source>
</evidence>
<evidence type="ECO:0000259" key="10">
    <source>
        <dbReference type="PROSITE" id="PS50042"/>
    </source>
</evidence>
<keyword evidence="5 11" id="KW-0418">Kinase</keyword>
<keyword evidence="1" id="KW-0723">Serine/threonine-protein kinase</keyword>
<dbReference type="InterPro" id="IPR008271">
    <property type="entry name" value="Ser/Thr_kinase_AS"/>
</dbReference>
<dbReference type="SUPFAM" id="SSF56112">
    <property type="entry name" value="Protein kinase-like (PK-like)"/>
    <property type="match status" value="1"/>
</dbReference>
<keyword evidence="12" id="KW-1185">Reference proteome</keyword>
<dbReference type="SUPFAM" id="SSF51206">
    <property type="entry name" value="cAMP-binding domain-like"/>
    <property type="match status" value="2"/>
</dbReference>
<dbReference type="PROSITE" id="PS00108">
    <property type="entry name" value="PROTEIN_KINASE_ST"/>
    <property type="match status" value="1"/>
</dbReference>
<evidence type="ECO:0000256" key="5">
    <source>
        <dbReference type="ARBA" id="ARBA00022777"/>
    </source>
</evidence>
<dbReference type="InterPro" id="IPR011009">
    <property type="entry name" value="Kinase-like_dom_sf"/>
</dbReference>
<dbReference type="PROSITE" id="PS00107">
    <property type="entry name" value="PROTEIN_KINASE_ATP"/>
    <property type="match status" value="1"/>
</dbReference>
<evidence type="ECO:0000256" key="1">
    <source>
        <dbReference type="ARBA" id="ARBA00022527"/>
    </source>
</evidence>
<gene>
    <name evidence="11" type="ORF">SO694_0003024</name>
</gene>
<dbReference type="SMART" id="SM00100">
    <property type="entry name" value="cNMP"/>
    <property type="match status" value="2"/>
</dbReference>
<name>A0ABR1FJX4_AURAN</name>
<accession>A0ABR1FJX4</accession>
<keyword evidence="3" id="KW-0808">Transferase</keyword>
<feature type="binding site" evidence="8">
    <location>
        <position position="63"/>
    </location>
    <ligand>
        <name>ATP</name>
        <dbReference type="ChEBI" id="CHEBI:30616"/>
    </ligand>
</feature>
<dbReference type="InterPro" id="IPR018490">
    <property type="entry name" value="cNMP-bd_dom_sf"/>
</dbReference>
<dbReference type="PANTHER" id="PTHR24350">
    <property type="entry name" value="SERINE/THREONINE-PROTEIN KINASE IAL-RELATED"/>
    <property type="match status" value="1"/>
</dbReference>
<proteinExistence type="predicted"/>
<dbReference type="CDD" id="cd00038">
    <property type="entry name" value="CAP_ED"/>
    <property type="match status" value="2"/>
</dbReference>
<dbReference type="InterPro" id="IPR000595">
    <property type="entry name" value="cNMP-bd_dom"/>
</dbReference>
<sequence>MSRSHMLRRAGRYVAVAACGGSVSLASDGSSFYRIDKQPLGEGTFGAVFKATVKATGEQVALKKIKVRSADDDGGAGREVAALSRVRERGDHPNVAALRGAWTEGAPGSETHCLAVELVDGGELFDHLVNHGGFSEQTAADLFKAVFGAIQWLHARASCVHCDIKPENFVLKRKGRDGTAAVKLIDFGSALLDGAAPPRKDALHLGTTAYEAPELLEAGRNKDDAAAAACWTDPAVDVWALGVVLFVALVGAHPFDLDGAYEKDADLAANVLRCCPGDAAPTCLRDARVVGFLSPAALDLLGSMLARDPRKRPSLEECLSHPWFHGAAGAEALTESSRRLARWKRLQQKLEAGVLASLVAQAVKGGAPAASGGLDDLVARALRVGDSRDAVAAALESAGDADPSRDASTLLAGGAASVSSLLTSLKPRVEPDGVVLFREGEDASGDDACMYFIAGGAVDVAIGGTTVATLRSGDFVGEGALFDSSHARSATVTCVGATSLVGINAADLASLSLDARGADHALHDVARKRALEDAKATLGMASATRSVRFARGDAACTEGESGKGAALFSVVEGAFEVFKTHGRAAAPGELVGRLGAGDFFGEAAVLTNQPRNATVVCASDACVVHEIKKKAFLACLRRNKQADHAVRELSSARAKS</sequence>
<dbReference type="SMART" id="SM00220">
    <property type="entry name" value="S_TKc"/>
    <property type="match status" value="1"/>
</dbReference>
<dbReference type="Pfam" id="PF00027">
    <property type="entry name" value="cNMP_binding"/>
    <property type="match status" value="2"/>
</dbReference>
<dbReference type="InterPro" id="IPR000719">
    <property type="entry name" value="Prot_kinase_dom"/>
</dbReference>
<dbReference type="Proteomes" id="UP001363151">
    <property type="component" value="Unassembled WGS sequence"/>
</dbReference>
<dbReference type="GO" id="GO:0016301">
    <property type="term" value="F:kinase activity"/>
    <property type="evidence" value="ECO:0007669"/>
    <property type="project" value="UniProtKB-KW"/>
</dbReference>
<evidence type="ECO:0000256" key="7">
    <source>
        <dbReference type="ARBA" id="ARBA00022992"/>
    </source>
</evidence>